<feature type="transmembrane region" description="Helical" evidence="1">
    <location>
        <begin position="37"/>
        <end position="58"/>
    </location>
</feature>
<dbReference type="Gene3D" id="2.40.50.1020">
    <property type="entry name" value="LytTr DNA-binding domain"/>
    <property type="match status" value="1"/>
</dbReference>
<dbReference type="RefSeq" id="WP_133998937.1">
    <property type="nucleotide sequence ID" value="NZ_SODV01000002.1"/>
</dbReference>
<dbReference type="GO" id="GO:0003677">
    <property type="term" value="F:DNA binding"/>
    <property type="evidence" value="ECO:0007669"/>
    <property type="project" value="InterPro"/>
</dbReference>
<evidence type="ECO:0000313" key="3">
    <source>
        <dbReference type="EMBL" id="TDW97178.1"/>
    </source>
</evidence>
<organism evidence="3 4">
    <name type="scientific">Dinghuibacter silviterrae</name>
    <dbReference type="NCBI Taxonomy" id="1539049"/>
    <lineage>
        <taxon>Bacteria</taxon>
        <taxon>Pseudomonadati</taxon>
        <taxon>Bacteroidota</taxon>
        <taxon>Chitinophagia</taxon>
        <taxon>Chitinophagales</taxon>
        <taxon>Chitinophagaceae</taxon>
        <taxon>Dinghuibacter</taxon>
    </lineage>
</organism>
<keyword evidence="4" id="KW-1185">Reference proteome</keyword>
<gene>
    <name evidence="3" type="ORF">EDB95_5022</name>
</gene>
<feature type="transmembrane region" description="Helical" evidence="1">
    <location>
        <begin position="104"/>
        <end position="127"/>
    </location>
</feature>
<protein>
    <submittedName>
        <fullName evidence="3">LytTR family transcriptional regulator</fullName>
    </submittedName>
</protein>
<keyword evidence="1" id="KW-1133">Transmembrane helix</keyword>
<dbReference type="Proteomes" id="UP000294498">
    <property type="component" value="Unassembled WGS sequence"/>
</dbReference>
<dbReference type="PANTHER" id="PTHR37299:SF1">
    <property type="entry name" value="STAGE 0 SPORULATION PROTEIN A HOMOLOG"/>
    <property type="match status" value="1"/>
</dbReference>
<dbReference type="Pfam" id="PF04397">
    <property type="entry name" value="LytTR"/>
    <property type="match status" value="1"/>
</dbReference>
<evidence type="ECO:0000313" key="4">
    <source>
        <dbReference type="Proteomes" id="UP000294498"/>
    </source>
</evidence>
<dbReference type="SMART" id="SM00850">
    <property type="entry name" value="LytTR"/>
    <property type="match status" value="1"/>
</dbReference>
<dbReference type="GO" id="GO:0000156">
    <property type="term" value="F:phosphorelay response regulator activity"/>
    <property type="evidence" value="ECO:0007669"/>
    <property type="project" value="InterPro"/>
</dbReference>
<feature type="transmembrane region" description="Helical" evidence="1">
    <location>
        <begin position="12"/>
        <end position="31"/>
    </location>
</feature>
<keyword evidence="1" id="KW-0812">Transmembrane</keyword>
<dbReference type="EMBL" id="SODV01000002">
    <property type="protein sequence ID" value="TDW97178.1"/>
    <property type="molecule type" value="Genomic_DNA"/>
</dbReference>
<dbReference type="PANTHER" id="PTHR37299">
    <property type="entry name" value="TRANSCRIPTIONAL REGULATOR-RELATED"/>
    <property type="match status" value="1"/>
</dbReference>
<feature type="transmembrane region" description="Helical" evidence="1">
    <location>
        <begin position="78"/>
        <end position="98"/>
    </location>
</feature>
<dbReference type="InterPro" id="IPR046947">
    <property type="entry name" value="LytR-like"/>
</dbReference>
<evidence type="ECO:0000259" key="2">
    <source>
        <dbReference type="PROSITE" id="PS50930"/>
    </source>
</evidence>
<evidence type="ECO:0000256" key="1">
    <source>
        <dbReference type="SAM" id="Phobius"/>
    </source>
</evidence>
<keyword evidence="1" id="KW-0472">Membrane</keyword>
<dbReference type="OrthoDB" id="1118393at2"/>
<name>A0A4R8DI75_9BACT</name>
<sequence>MKRPYPRTPEKVEVLTAFGYGAFTAVFLALFDPFQFGEAGAAVVYGGIVTVCLLFMRLPPLIFKRAYDERRWTVGREIISDAVAFAVVGTGVCLYTAVRYGRQGGYLTLIGMVVAIGLIPYVVSVLLKENRLLKKYRLAADTIQKELAAPPVLQPVTGLVLLRSENPSENLEMTPDDLVCIEASDNYIRVFRASTPPVLLRSALKRAEEDLKGHPGFFRCHRGYIVNLSKVVLVTGNAQGLKLHLASGQVVPVSRGLTADIRQLLKKT</sequence>
<dbReference type="PROSITE" id="PS50930">
    <property type="entry name" value="HTH_LYTTR"/>
    <property type="match status" value="1"/>
</dbReference>
<reference evidence="3 4" key="1">
    <citation type="submission" date="2019-03" db="EMBL/GenBank/DDBJ databases">
        <title>Genomic Encyclopedia of Type Strains, Phase IV (KMG-IV): sequencing the most valuable type-strain genomes for metagenomic binning, comparative biology and taxonomic classification.</title>
        <authorList>
            <person name="Goeker M."/>
        </authorList>
    </citation>
    <scope>NUCLEOTIDE SEQUENCE [LARGE SCALE GENOMIC DNA]</scope>
    <source>
        <strain evidence="3 4">DSM 100059</strain>
    </source>
</reference>
<dbReference type="AlphaFoldDB" id="A0A4R8DI75"/>
<comment type="caution">
    <text evidence="3">The sequence shown here is derived from an EMBL/GenBank/DDBJ whole genome shotgun (WGS) entry which is preliminary data.</text>
</comment>
<feature type="domain" description="HTH LytTR-type" evidence="2">
    <location>
        <begin position="175"/>
        <end position="267"/>
    </location>
</feature>
<dbReference type="InterPro" id="IPR007492">
    <property type="entry name" value="LytTR_DNA-bd_dom"/>
</dbReference>
<proteinExistence type="predicted"/>
<accession>A0A4R8DI75</accession>